<evidence type="ECO:0000313" key="1">
    <source>
        <dbReference type="EMBL" id="ARV76847.1"/>
    </source>
</evidence>
<protein>
    <submittedName>
        <fullName evidence="1">Virion structural protein</fullName>
    </submittedName>
</protein>
<gene>
    <name evidence="1" type="ORF">PHABIO_216</name>
</gene>
<accession>A0A1Y0T1X7</accession>
<proteinExistence type="predicted"/>
<sequence length="177" mass="20486">MSDRFPYNMPSRAALVKLVREDQNKPELKDQDVTFEDIFFSPTELEPGRTFIEMIDRITQIKDWFVYRRLNLSDPACLGPLVSIKIIGDPSPAAIAKEINRSFGMTFGPDDVSFSDEYIPVSNGEFEYELRALTGSYAYFGKTRVMVKVIQSSRWTRFLEDGRIRYLEDGIPRELEH</sequence>
<reference evidence="1 2" key="1">
    <citation type="submission" date="2017-05" db="EMBL/GenBank/DDBJ databases">
        <authorList>
            <person name="Song R."/>
            <person name="Chenine A.L."/>
            <person name="Ruprecht R.M."/>
        </authorList>
    </citation>
    <scope>NUCLEOTIDE SEQUENCE [LARGE SCALE GENOMIC DNA]</scope>
</reference>
<organism evidence="1 2">
    <name type="scientific">Pseudomonas phage Phabio</name>
    <dbReference type="NCBI Taxonomy" id="2006668"/>
    <lineage>
        <taxon>Viruses</taxon>
        <taxon>Duplodnaviria</taxon>
        <taxon>Heunggongvirae</taxon>
        <taxon>Uroviricota</taxon>
        <taxon>Caudoviricetes</taxon>
        <taxon>Chimalliviridae</taxon>
        <taxon>Phabiovirus</taxon>
        <taxon>Phabiovirus phabio</taxon>
    </lineage>
</organism>
<evidence type="ECO:0000313" key="2">
    <source>
        <dbReference type="Proteomes" id="UP000225448"/>
    </source>
</evidence>
<dbReference type="Proteomes" id="UP000225448">
    <property type="component" value="Segment"/>
</dbReference>
<name>A0A1Y0T1X7_9CAUD</name>
<dbReference type="EMBL" id="MF042360">
    <property type="protein sequence ID" value="ARV76847.1"/>
    <property type="molecule type" value="Genomic_DNA"/>
</dbReference>
<keyword evidence="2" id="KW-1185">Reference proteome</keyword>